<organism evidence="1 2">
    <name type="scientific">Actinopolymorpha rutila</name>
    <dbReference type="NCBI Taxonomy" id="446787"/>
    <lineage>
        <taxon>Bacteria</taxon>
        <taxon>Bacillati</taxon>
        <taxon>Actinomycetota</taxon>
        <taxon>Actinomycetes</taxon>
        <taxon>Propionibacteriales</taxon>
        <taxon>Actinopolymorphaceae</taxon>
        <taxon>Actinopolymorpha</taxon>
    </lineage>
</organism>
<dbReference type="EMBL" id="JACBZH010000001">
    <property type="protein sequence ID" value="NYH93448.1"/>
    <property type="molecule type" value="Genomic_DNA"/>
</dbReference>
<dbReference type="RefSeq" id="WP_179790973.1">
    <property type="nucleotide sequence ID" value="NZ_BAAARR010000045.1"/>
</dbReference>
<dbReference type="Gene3D" id="1.20.120.450">
    <property type="entry name" value="dinb family like domain"/>
    <property type="match status" value="1"/>
</dbReference>
<name>A0A852ZNH4_9ACTN</name>
<dbReference type="AlphaFoldDB" id="A0A852ZNH4"/>
<protein>
    <recommendedName>
        <fullName evidence="3">DinB family protein</fullName>
    </recommendedName>
</protein>
<gene>
    <name evidence="1" type="ORF">F4554_006086</name>
</gene>
<dbReference type="Proteomes" id="UP000579605">
    <property type="component" value="Unassembled WGS sequence"/>
</dbReference>
<sequence>MSERENSVAVVREDPPVSAGERAMLESWLEFHRATLLTKCEGLADEQLRTRSVPPSTLSLLGLVGHLTGVERNWFRSAFASTASVGASETDTTDGADDRKDIDFDDVADVDTATVMARFHAEVAHSRRVAAGQPSLDSLGTGIRGGQRIAPSLRWVYVHMIEEYARHNGHADLLRERIDGVVGV</sequence>
<accession>A0A852ZNH4</accession>
<proteinExistence type="predicted"/>
<dbReference type="InterPro" id="IPR034660">
    <property type="entry name" value="DinB/YfiT-like"/>
</dbReference>
<keyword evidence="2" id="KW-1185">Reference proteome</keyword>
<evidence type="ECO:0008006" key="3">
    <source>
        <dbReference type="Google" id="ProtNLM"/>
    </source>
</evidence>
<evidence type="ECO:0000313" key="2">
    <source>
        <dbReference type="Proteomes" id="UP000579605"/>
    </source>
</evidence>
<dbReference type="Pfam" id="PF04978">
    <property type="entry name" value="MST"/>
    <property type="match status" value="1"/>
</dbReference>
<comment type="caution">
    <text evidence="1">The sequence shown here is derived from an EMBL/GenBank/DDBJ whole genome shotgun (WGS) entry which is preliminary data.</text>
</comment>
<dbReference type="SUPFAM" id="SSF109854">
    <property type="entry name" value="DinB/YfiT-like putative metalloenzymes"/>
    <property type="match status" value="1"/>
</dbReference>
<dbReference type="InterPro" id="IPR007061">
    <property type="entry name" value="MST-like"/>
</dbReference>
<evidence type="ECO:0000313" key="1">
    <source>
        <dbReference type="EMBL" id="NYH93448.1"/>
    </source>
</evidence>
<reference evidence="1 2" key="1">
    <citation type="submission" date="2020-07" db="EMBL/GenBank/DDBJ databases">
        <title>Sequencing the genomes of 1000 actinobacteria strains.</title>
        <authorList>
            <person name="Klenk H.-P."/>
        </authorList>
    </citation>
    <scope>NUCLEOTIDE SEQUENCE [LARGE SCALE GENOMIC DNA]</scope>
    <source>
        <strain evidence="1 2">DSM 18448</strain>
    </source>
</reference>